<dbReference type="PROSITE" id="PS51257">
    <property type="entry name" value="PROKAR_LIPOPROTEIN"/>
    <property type="match status" value="1"/>
</dbReference>
<evidence type="ECO:0000313" key="2">
    <source>
        <dbReference type="Proteomes" id="UP000519023"/>
    </source>
</evidence>
<proteinExistence type="predicted"/>
<gene>
    <name evidence="1" type="ORF">HHL08_01470</name>
</gene>
<dbReference type="EMBL" id="JABBFV010000001">
    <property type="protein sequence ID" value="NML08826.1"/>
    <property type="molecule type" value="Genomic_DNA"/>
</dbReference>
<dbReference type="AlphaFoldDB" id="A0A7X9WRZ3"/>
<organism evidence="1 2">
    <name type="scientific">Sphingobium psychrophilum</name>
    <dbReference type="NCBI Taxonomy" id="2728834"/>
    <lineage>
        <taxon>Bacteria</taxon>
        <taxon>Pseudomonadati</taxon>
        <taxon>Pseudomonadota</taxon>
        <taxon>Alphaproteobacteria</taxon>
        <taxon>Sphingomonadales</taxon>
        <taxon>Sphingomonadaceae</taxon>
        <taxon>Sphingobium</taxon>
    </lineage>
</organism>
<protein>
    <recommendedName>
        <fullName evidence="3">Lipoprotein</fullName>
    </recommendedName>
</protein>
<comment type="caution">
    <text evidence="1">The sequence shown here is derived from an EMBL/GenBank/DDBJ whole genome shotgun (WGS) entry which is preliminary data.</text>
</comment>
<keyword evidence="2" id="KW-1185">Reference proteome</keyword>
<name>A0A7X9WRZ3_9SPHN</name>
<dbReference type="Proteomes" id="UP000519023">
    <property type="component" value="Unassembled WGS sequence"/>
</dbReference>
<evidence type="ECO:0008006" key="3">
    <source>
        <dbReference type="Google" id="ProtNLM"/>
    </source>
</evidence>
<accession>A0A7X9WRZ3</accession>
<evidence type="ECO:0000313" key="1">
    <source>
        <dbReference type="EMBL" id="NML08826.1"/>
    </source>
</evidence>
<reference evidence="1 2" key="1">
    <citation type="submission" date="2020-04" db="EMBL/GenBank/DDBJ databases">
        <title>Sphingobium sp. AR-3-1 isolated from Arctic soil.</title>
        <authorList>
            <person name="Dahal R.H."/>
            <person name="Chaudhary D.K."/>
        </authorList>
    </citation>
    <scope>NUCLEOTIDE SEQUENCE [LARGE SCALE GENOMIC DNA]</scope>
    <source>
        <strain evidence="1 2">AR-3-1</strain>
    </source>
</reference>
<dbReference type="RefSeq" id="WP_169570700.1">
    <property type="nucleotide sequence ID" value="NZ_JABBFV010000001.1"/>
</dbReference>
<sequence length="163" mass="17741">MIKWLAPGAAMLLAGCSPPPPVVIAALEGGKLTFHIRQGGMVGRIFGWDDNKETVQRLTLMVGKTAAISFEMNGRMFRSCQSSMNFPVQFAEQRCGYAWKGASAFRPGVIYDVHLKPCFGPPGQCDDSYGPYWSDGLVGRFKIGRDGRVVNFRPDYGATEGGA</sequence>